<dbReference type="Proteomes" id="UP001239111">
    <property type="component" value="Chromosome 1"/>
</dbReference>
<accession>A0ACC2PNW9</accession>
<evidence type="ECO:0000313" key="2">
    <source>
        <dbReference type="Proteomes" id="UP001239111"/>
    </source>
</evidence>
<name>A0ACC2PNW9_9HYME</name>
<organism evidence="1 2">
    <name type="scientific">Eretmocerus hayati</name>
    <dbReference type="NCBI Taxonomy" id="131215"/>
    <lineage>
        <taxon>Eukaryota</taxon>
        <taxon>Metazoa</taxon>
        <taxon>Ecdysozoa</taxon>
        <taxon>Arthropoda</taxon>
        <taxon>Hexapoda</taxon>
        <taxon>Insecta</taxon>
        <taxon>Pterygota</taxon>
        <taxon>Neoptera</taxon>
        <taxon>Endopterygota</taxon>
        <taxon>Hymenoptera</taxon>
        <taxon>Apocrita</taxon>
        <taxon>Proctotrupomorpha</taxon>
        <taxon>Chalcidoidea</taxon>
        <taxon>Aphelinidae</taxon>
        <taxon>Aphelininae</taxon>
        <taxon>Eretmocerus</taxon>
    </lineage>
</organism>
<sequence>MMIRFHCYRLGPRSPHNAGFFLICLRGGVSKLEIREDQEFPIGRGHYYASLSNSKWWARCRLCCKRLKLRNQVASLPPIRKITDPKQGSEYRIKVGRLINTRFGPAVVLDLEDRRGGTFSSSLPKPLSDLIRSDQQRYGKILRGNGGASLLCKGSEKIEVIDVEVEEHADKDPAPSSDEDQ</sequence>
<proteinExistence type="predicted"/>
<protein>
    <submittedName>
        <fullName evidence="1">Uncharacterized protein</fullName>
    </submittedName>
</protein>
<comment type="caution">
    <text evidence="1">The sequence shown here is derived from an EMBL/GenBank/DDBJ whole genome shotgun (WGS) entry which is preliminary data.</text>
</comment>
<dbReference type="EMBL" id="CM056741">
    <property type="protein sequence ID" value="KAJ8684506.1"/>
    <property type="molecule type" value="Genomic_DNA"/>
</dbReference>
<reference evidence="1" key="1">
    <citation type="submission" date="2023-04" db="EMBL/GenBank/DDBJ databases">
        <title>A chromosome-level genome assembly of the parasitoid wasp Eretmocerus hayati.</title>
        <authorList>
            <person name="Zhong Y."/>
            <person name="Liu S."/>
            <person name="Liu Y."/>
        </authorList>
    </citation>
    <scope>NUCLEOTIDE SEQUENCE</scope>
    <source>
        <strain evidence="1">ZJU_SS_LIU_2023</strain>
    </source>
</reference>
<gene>
    <name evidence="1" type="ORF">QAD02_020298</name>
</gene>
<keyword evidence="2" id="KW-1185">Reference proteome</keyword>
<evidence type="ECO:0000313" key="1">
    <source>
        <dbReference type="EMBL" id="KAJ8684506.1"/>
    </source>
</evidence>